<name>A0A0F4GC46_9PEZI</name>
<protein>
    <submittedName>
        <fullName evidence="1">Uncharacterized protein</fullName>
    </submittedName>
</protein>
<keyword evidence="2" id="KW-1185">Reference proteome</keyword>
<comment type="caution">
    <text evidence="1">The sequence shown here is derived from an EMBL/GenBank/DDBJ whole genome shotgun (WGS) entry which is preliminary data.</text>
</comment>
<gene>
    <name evidence="1" type="ORF">TI39_contig4257g00004</name>
</gene>
<proteinExistence type="predicted"/>
<reference evidence="1 2" key="1">
    <citation type="submission" date="2015-03" db="EMBL/GenBank/DDBJ databases">
        <title>RNA-seq based gene annotation and comparative genomics of four Zymoseptoria species reveal species-specific pathogenicity related genes and transposable element activity.</title>
        <authorList>
            <person name="Grandaubert J."/>
            <person name="Bhattacharyya A."/>
            <person name="Stukenbrock E.H."/>
        </authorList>
    </citation>
    <scope>NUCLEOTIDE SEQUENCE [LARGE SCALE GENOMIC DNA]</scope>
    <source>
        <strain evidence="1 2">Zb18110</strain>
    </source>
</reference>
<dbReference type="OrthoDB" id="5235678at2759"/>
<dbReference type="AlphaFoldDB" id="A0A0F4GC46"/>
<dbReference type="Proteomes" id="UP000033647">
    <property type="component" value="Unassembled WGS sequence"/>
</dbReference>
<dbReference type="EMBL" id="LAFY01004216">
    <property type="protein sequence ID" value="KJX93785.1"/>
    <property type="molecule type" value="Genomic_DNA"/>
</dbReference>
<sequence length="97" mass="11122">MPLRILGSVLIETIVNRGRRITLKFANETDVWRRPFLSKTIQERFTNAMKKADIPPGATVAVMAETEHPSQKDSYPHFTVIYQDDQGNHVTTKHVYP</sequence>
<accession>A0A0F4GC46</accession>
<evidence type="ECO:0000313" key="2">
    <source>
        <dbReference type="Proteomes" id="UP000033647"/>
    </source>
</evidence>
<organism evidence="1 2">
    <name type="scientific">Zymoseptoria brevis</name>
    <dbReference type="NCBI Taxonomy" id="1047168"/>
    <lineage>
        <taxon>Eukaryota</taxon>
        <taxon>Fungi</taxon>
        <taxon>Dikarya</taxon>
        <taxon>Ascomycota</taxon>
        <taxon>Pezizomycotina</taxon>
        <taxon>Dothideomycetes</taxon>
        <taxon>Dothideomycetidae</taxon>
        <taxon>Mycosphaerellales</taxon>
        <taxon>Mycosphaerellaceae</taxon>
        <taxon>Zymoseptoria</taxon>
    </lineage>
</organism>
<evidence type="ECO:0000313" key="1">
    <source>
        <dbReference type="EMBL" id="KJX93785.1"/>
    </source>
</evidence>